<feature type="compositionally biased region" description="Pro residues" evidence="1">
    <location>
        <begin position="35"/>
        <end position="46"/>
    </location>
</feature>
<comment type="caution">
    <text evidence="3">The sequence shown here is derived from an EMBL/GenBank/DDBJ whole genome shotgun (WGS) entry which is preliminary data.</text>
</comment>
<feature type="region of interest" description="Disordered" evidence="1">
    <location>
        <begin position="28"/>
        <end position="53"/>
    </location>
</feature>
<organism evidence="3 4">
    <name type="scientific">Beauveria bassiana D1-5</name>
    <dbReference type="NCBI Taxonomy" id="1245745"/>
    <lineage>
        <taxon>Eukaryota</taxon>
        <taxon>Fungi</taxon>
        <taxon>Dikarya</taxon>
        <taxon>Ascomycota</taxon>
        <taxon>Pezizomycotina</taxon>
        <taxon>Sordariomycetes</taxon>
        <taxon>Hypocreomycetidae</taxon>
        <taxon>Hypocreales</taxon>
        <taxon>Cordycipitaceae</taxon>
        <taxon>Beauveria</taxon>
    </lineage>
</organism>
<dbReference type="Proteomes" id="UP000030106">
    <property type="component" value="Unassembled WGS sequence"/>
</dbReference>
<reference evidence="3 4" key="1">
    <citation type="submission" date="2012-10" db="EMBL/GenBank/DDBJ databases">
        <title>Genome sequencing and analysis of entomopathogenic fungi Beauveria bassiana D1-5.</title>
        <authorList>
            <person name="Li Q."/>
            <person name="Wang L."/>
            <person name="Zhang Z."/>
            <person name="Wang Q."/>
            <person name="Ren J."/>
            <person name="Wang M."/>
            <person name="Xu W."/>
            <person name="Wang J."/>
            <person name="Lu Y."/>
            <person name="Du Q."/>
            <person name="Sun Z."/>
        </authorList>
    </citation>
    <scope>NUCLEOTIDE SEQUENCE [LARGE SCALE GENOMIC DNA]</scope>
    <source>
        <strain evidence="3 4">D1-5</strain>
    </source>
</reference>
<proteinExistence type="predicted"/>
<protein>
    <submittedName>
        <fullName evidence="3">Uncharacterized protein</fullName>
    </submittedName>
</protein>
<gene>
    <name evidence="3" type="ORF">BBAD15_g10999</name>
</gene>
<name>A0A0A2V7E0_BEABA</name>
<dbReference type="EMBL" id="ANFO01001169">
    <property type="protein sequence ID" value="KGQ03761.1"/>
    <property type="molecule type" value="Genomic_DNA"/>
</dbReference>
<feature type="signal peptide" evidence="2">
    <location>
        <begin position="1"/>
        <end position="17"/>
    </location>
</feature>
<keyword evidence="2" id="KW-0732">Signal</keyword>
<evidence type="ECO:0000256" key="1">
    <source>
        <dbReference type="SAM" id="MobiDB-lite"/>
    </source>
</evidence>
<evidence type="ECO:0000313" key="4">
    <source>
        <dbReference type="Proteomes" id="UP000030106"/>
    </source>
</evidence>
<dbReference type="AlphaFoldDB" id="A0A0A2V7E0"/>
<evidence type="ECO:0000256" key="2">
    <source>
        <dbReference type="SAM" id="SignalP"/>
    </source>
</evidence>
<feature type="region of interest" description="Disordered" evidence="1">
    <location>
        <begin position="89"/>
        <end position="109"/>
    </location>
</feature>
<evidence type="ECO:0000313" key="3">
    <source>
        <dbReference type="EMBL" id="KGQ03761.1"/>
    </source>
</evidence>
<feature type="chain" id="PRO_5001995307" evidence="2">
    <location>
        <begin position="18"/>
        <end position="109"/>
    </location>
</feature>
<sequence>MKYSLIALICLTGLASAIPVEVQQEVPELSCELEPPAPPAPPPPPSTDLEPPNCEPGKVLVDCDCVDQFCPAGQVLLDGECVKQGCPEGQIRLDGDCVDQGKAGKSGAN</sequence>
<dbReference type="HOGENOM" id="CLU_2183476_0_0_1"/>
<accession>A0A0A2V7E0</accession>